<evidence type="ECO:0000256" key="1">
    <source>
        <dbReference type="ARBA" id="ARBA00004123"/>
    </source>
</evidence>
<dbReference type="Proteomes" id="UP000410492">
    <property type="component" value="Unassembled WGS sequence"/>
</dbReference>
<accession>A0A653CC89</accession>
<dbReference type="EMBL" id="CAACVG010007291">
    <property type="protein sequence ID" value="VEN44680.1"/>
    <property type="molecule type" value="Genomic_DNA"/>
</dbReference>
<organism evidence="3 4">
    <name type="scientific">Callosobruchus maculatus</name>
    <name type="common">Southern cowpea weevil</name>
    <name type="synonym">Pulse bruchid</name>
    <dbReference type="NCBI Taxonomy" id="64391"/>
    <lineage>
        <taxon>Eukaryota</taxon>
        <taxon>Metazoa</taxon>
        <taxon>Ecdysozoa</taxon>
        <taxon>Arthropoda</taxon>
        <taxon>Hexapoda</taxon>
        <taxon>Insecta</taxon>
        <taxon>Pterygota</taxon>
        <taxon>Neoptera</taxon>
        <taxon>Endopterygota</taxon>
        <taxon>Coleoptera</taxon>
        <taxon>Polyphaga</taxon>
        <taxon>Cucujiformia</taxon>
        <taxon>Chrysomeloidea</taxon>
        <taxon>Chrysomelidae</taxon>
        <taxon>Bruchinae</taxon>
        <taxon>Bruchini</taxon>
        <taxon>Callosobruchus</taxon>
    </lineage>
</organism>
<dbReference type="GO" id="GO:0005634">
    <property type="term" value="C:nucleus"/>
    <property type="evidence" value="ECO:0007669"/>
    <property type="project" value="UniProtKB-SubCell"/>
</dbReference>
<proteinExistence type="predicted"/>
<dbReference type="SUPFAM" id="SSF46689">
    <property type="entry name" value="Homeodomain-like"/>
    <property type="match status" value="1"/>
</dbReference>
<dbReference type="InterPro" id="IPR009057">
    <property type="entry name" value="Homeodomain-like_sf"/>
</dbReference>
<dbReference type="Gene3D" id="3.30.420.10">
    <property type="entry name" value="Ribonuclease H-like superfamily/Ribonuclease H"/>
    <property type="match status" value="1"/>
</dbReference>
<dbReference type="PANTHER" id="PTHR46060">
    <property type="entry name" value="MARINER MOS1 TRANSPOSASE-LIKE PROTEIN"/>
    <property type="match status" value="1"/>
</dbReference>
<reference evidence="3 4" key="1">
    <citation type="submission" date="2019-01" db="EMBL/GenBank/DDBJ databases">
        <authorList>
            <person name="Sayadi A."/>
        </authorList>
    </citation>
    <scope>NUCLEOTIDE SEQUENCE [LARGE SCALE GENOMIC DNA]</scope>
</reference>
<keyword evidence="4" id="KW-1185">Reference proteome</keyword>
<dbReference type="AlphaFoldDB" id="A0A653CC89"/>
<evidence type="ECO:0000313" key="3">
    <source>
        <dbReference type="EMBL" id="VEN44680.1"/>
    </source>
</evidence>
<dbReference type="InterPro" id="IPR036397">
    <property type="entry name" value="RNaseH_sf"/>
</dbReference>
<evidence type="ECO:0000313" key="4">
    <source>
        <dbReference type="Proteomes" id="UP000410492"/>
    </source>
</evidence>
<protein>
    <recommendedName>
        <fullName evidence="2">Mos1 transposase HTH domain-containing protein</fullName>
    </recommendedName>
</protein>
<dbReference type="InterPro" id="IPR052709">
    <property type="entry name" value="Transposase-MT_Hybrid"/>
</dbReference>
<evidence type="ECO:0000259" key="2">
    <source>
        <dbReference type="Pfam" id="PF17906"/>
    </source>
</evidence>
<dbReference type="Gene3D" id="1.10.10.1450">
    <property type="match status" value="1"/>
</dbReference>
<feature type="domain" description="Mos1 transposase HTH" evidence="2">
    <location>
        <begin position="7"/>
        <end position="54"/>
    </location>
</feature>
<gene>
    <name evidence="3" type="ORF">CALMAC_LOCUS7390</name>
</gene>
<name>A0A653CC89_CALMS</name>
<comment type="subcellular location">
    <subcellularLocation>
        <location evidence="1">Nucleus</location>
    </subcellularLocation>
</comment>
<sequence length="356" mass="42089">MPKWSRMEYRAILRYNFERRLTVEQCMDEMEPIFGDDCPSRATVFRWYKQFQRGVFDLEDEPRSGRPSDVVNKDMANALEELIKNDRRITYRQIEVLLKIGSQSVHTILHDHIFYRKVCGLWVPQELTDEQKARRVKWCKSMLEKFENGSSNDVYSIVTGDELSLYSYDVPMRGQHQKVWSFEEDIPTTVKLQARTLKNNTIIVFFGKRGIIERVVMDEKKNKSKDTWYAESCLPQVVNSLKNLRPKSGFDFWQFHHNNGPMFLSEKVEQYLKSTGLSLLEHPPNSPDLSPCDCGLFPYINRTLKGHQFEDDEELINAWDQACAEISMDKWNEIFDNWFQRMAKCIEMEGEYIEKI</sequence>
<dbReference type="OrthoDB" id="8190546at2759"/>
<dbReference type="GO" id="GO:0003676">
    <property type="term" value="F:nucleic acid binding"/>
    <property type="evidence" value="ECO:0007669"/>
    <property type="project" value="InterPro"/>
</dbReference>
<dbReference type="InterPro" id="IPR041426">
    <property type="entry name" value="Mos1_HTH"/>
</dbReference>
<dbReference type="Pfam" id="PF17906">
    <property type="entry name" value="HTH_48"/>
    <property type="match status" value="1"/>
</dbReference>
<dbReference type="PANTHER" id="PTHR46060:SF1">
    <property type="entry name" value="MARINER MOS1 TRANSPOSASE-LIKE PROTEIN"/>
    <property type="match status" value="1"/>
</dbReference>